<dbReference type="PANTHER" id="PTHR28041:SF1">
    <property type="entry name" value="LARGE RIBOSOMAL SUBUNIT PROTEIN ML59"/>
    <property type="match status" value="1"/>
</dbReference>
<evidence type="ECO:0000313" key="3">
    <source>
        <dbReference type="EMBL" id="OAV92295.1"/>
    </source>
</evidence>
<dbReference type="Proteomes" id="UP000005240">
    <property type="component" value="Unassembled WGS sequence"/>
</dbReference>
<dbReference type="OrthoDB" id="2504282at2759"/>
<feature type="region of interest" description="Disordered" evidence="1">
    <location>
        <begin position="203"/>
        <end position="228"/>
    </location>
</feature>
<evidence type="ECO:0000259" key="2">
    <source>
        <dbReference type="Pfam" id="PF18126"/>
    </source>
</evidence>
<evidence type="ECO:0000313" key="4">
    <source>
        <dbReference type="EnsemblFungi" id="PTTG_03941-t43_1-p1"/>
    </source>
</evidence>
<evidence type="ECO:0000313" key="5">
    <source>
        <dbReference type="Proteomes" id="UP000005240"/>
    </source>
</evidence>
<organism evidence="3">
    <name type="scientific">Puccinia triticina (isolate 1-1 / race 1 (BBBD))</name>
    <name type="common">Brown leaf rust fungus</name>
    <dbReference type="NCBI Taxonomy" id="630390"/>
    <lineage>
        <taxon>Eukaryota</taxon>
        <taxon>Fungi</taxon>
        <taxon>Dikarya</taxon>
        <taxon>Basidiomycota</taxon>
        <taxon>Pucciniomycotina</taxon>
        <taxon>Pucciniomycetes</taxon>
        <taxon>Pucciniales</taxon>
        <taxon>Pucciniaceae</taxon>
        <taxon>Puccinia</taxon>
    </lineage>
</organism>
<dbReference type="InterPro" id="IPR037507">
    <property type="entry name" value="Ribosomal_mL59"/>
</dbReference>
<gene>
    <name evidence="3" type="ORF">PTTG_03941</name>
</gene>
<dbReference type="OMA" id="QARAMIC"/>
<protein>
    <submittedName>
        <fullName evidence="4">Mitoc_mL59 domain-containing protein</fullName>
    </submittedName>
</protein>
<reference evidence="4" key="4">
    <citation type="submission" date="2025-05" db="UniProtKB">
        <authorList>
            <consortium name="EnsemblFungi"/>
        </authorList>
    </citation>
    <scope>IDENTIFICATION</scope>
    <source>
        <strain evidence="4">isolate 1-1 / race 1 (BBBD)</strain>
    </source>
</reference>
<dbReference type="STRING" id="630390.A0A0C4ET12"/>
<dbReference type="EMBL" id="ADAS02000066">
    <property type="protein sequence ID" value="OAV92295.1"/>
    <property type="molecule type" value="Genomic_DNA"/>
</dbReference>
<dbReference type="Pfam" id="PF18126">
    <property type="entry name" value="Mitoc_mL59"/>
    <property type="match status" value="1"/>
</dbReference>
<dbReference type="VEuPathDB" id="FungiDB:PTTG_03941"/>
<reference evidence="3" key="2">
    <citation type="submission" date="2016-05" db="EMBL/GenBank/DDBJ databases">
        <title>Comparative analysis highlights variable genome content of wheat rusts and divergence of the mating loci.</title>
        <authorList>
            <person name="Cuomo C.A."/>
            <person name="Bakkeren G."/>
            <person name="Szabo L."/>
            <person name="Khalil H."/>
            <person name="Joly D."/>
            <person name="Goldberg J."/>
            <person name="Young S."/>
            <person name="Zeng Q."/>
            <person name="Fellers J."/>
        </authorList>
    </citation>
    <scope>NUCLEOTIDE SEQUENCE [LARGE SCALE GENOMIC DNA]</scope>
    <source>
        <strain evidence="3">1-1 BBBD Race 1</strain>
    </source>
</reference>
<feature type="compositionally biased region" description="Polar residues" evidence="1">
    <location>
        <begin position="219"/>
        <end position="228"/>
    </location>
</feature>
<accession>A0A0C4ET12</accession>
<name>A0A0C4ET12_PUCT1</name>
<dbReference type="GO" id="GO:0005762">
    <property type="term" value="C:mitochondrial large ribosomal subunit"/>
    <property type="evidence" value="ECO:0007669"/>
    <property type="project" value="InterPro"/>
</dbReference>
<dbReference type="PANTHER" id="PTHR28041">
    <property type="entry name" value="54S RIBOSOMAL PROTEIN L25, MITOCHONDRIAL"/>
    <property type="match status" value="1"/>
</dbReference>
<reference evidence="4 5" key="3">
    <citation type="journal article" date="2017" name="G3 (Bethesda)">
        <title>Comparative analysis highlights variable genome content of wheat rusts and divergence of the mating loci.</title>
        <authorList>
            <person name="Cuomo C.A."/>
            <person name="Bakkeren G."/>
            <person name="Khalil H.B."/>
            <person name="Panwar V."/>
            <person name="Joly D."/>
            <person name="Linning R."/>
            <person name="Sakthikumar S."/>
            <person name="Song X."/>
            <person name="Adiconis X."/>
            <person name="Fan L."/>
            <person name="Goldberg J.M."/>
            <person name="Levin J.Z."/>
            <person name="Young S."/>
            <person name="Zeng Q."/>
            <person name="Anikster Y."/>
            <person name="Bruce M."/>
            <person name="Wang M."/>
            <person name="Yin C."/>
            <person name="McCallum B."/>
            <person name="Szabo L.J."/>
            <person name="Hulbert S."/>
            <person name="Chen X."/>
            <person name="Fellers J.P."/>
        </authorList>
    </citation>
    <scope>NUCLEOTIDE SEQUENCE</scope>
    <source>
        <strain evidence="5">Isolate 1-1 / race 1 (BBBD)</strain>
        <strain evidence="4">isolate 1-1 / race 1 (BBBD)</strain>
    </source>
</reference>
<feature type="domain" description="Large ribosomal subunit protein mL59" evidence="2">
    <location>
        <begin position="54"/>
        <end position="278"/>
    </location>
</feature>
<proteinExistence type="predicted"/>
<keyword evidence="5" id="KW-1185">Reference proteome</keyword>
<sequence length="293" mass="33308">MLSSSAPTARIANSSRLLKQSNQFISPHSLLLRTRSAVQQRARKTRTTRPSRSPSLLAILTQHTASKPPSSSPFLPTKFRSEHSNPAIDPAKVRWRPPLLKAQARAMICKQAFHWRILRYIFNLSADALDPQKTPRESLPRSTRNLLAQKPNFYDGSLTLHEFAQIPADPVPRLVELLGGPERLSVKDKRLLGLFQAPKDIAKPVSSTTTPAEPHQDQPIRSNPRYSTPTLIPQAFGPYIGRRKPFKGKIRERHREAKVAEVTQKMVKMDDRIQTYRKEWRVVKEKSKPALPF</sequence>
<dbReference type="AlphaFoldDB" id="A0A0C4ET12"/>
<reference evidence="3" key="1">
    <citation type="submission" date="2009-11" db="EMBL/GenBank/DDBJ databases">
        <authorList>
            <consortium name="The Broad Institute Genome Sequencing Platform"/>
            <person name="Ward D."/>
            <person name="Feldgarden M."/>
            <person name="Earl A."/>
            <person name="Young S.K."/>
            <person name="Zeng Q."/>
            <person name="Koehrsen M."/>
            <person name="Alvarado L."/>
            <person name="Berlin A."/>
            <person name="Bochicchio J."/>
            <person name="Borenstein D."/>
            <person name="Chapman S.B."/>
            <person name="Chen Z."/>
            <person name="Engels R."/>
            <person name="Freedman E."/>
            <person name="Gellesch M."/>
            <person name="Goldberg J."/>
            <person name="Griggs A."/>
            <person name="Gujja S."/>
            <person name="Heilman E."/>
            <person name="Heiman D."/>
            <person name="Hepburn T."/>
            <person name="Howarth C."/>
            <person name="Jen D."/>
            <person name="Larson L."/>
            <person name="Lewis B."/>
            <person name="Mehta T."/>
            <person name="Park D."/>
            <person name="Pearson M."/>
            <person name="Roberts A."/>
            <person name="Saif S."/>
            <person name="Shea T."/>
            <person name="Shenoy N."/>
            <person name="Sisk P."/>
            <person name="Stolte C."/>
            <person name="Sykes S."/>
            <person name="Thomson T."/>
            <person name="Walk T."/>
            <person name="White J."/>
            <person name="Yandava C."/>
            <person name="Izard J."/>
            <person name="Baranova O.V."/>
            <person name="Blanton J.M."/>
            <person name="Tanner A.C."/>
            <person name="Dewhirst F.E."/>
            <person name="Haas B."/>
            <person name="Nusbaum C."/>
            <person name="Birren B."/>
        </authorList>
    </citation>
    <scope>NUCLEOTIDE SEQUENCE [LARGE SCALE GENOMIC DNA]</scope>
    <source>
        <strain evidence="3">1-1 BBBD Race 1</strain>
    </source>
</reference>
<dbReference type="InterPro" id="IPR040922">
    <property type="entry name" value="Ribosomal_mL59_dom"/>
</dbReference>
<dbReference type="EnsemblFungi" id="PTTG_03941-t43_1">
    <property type="protein sequence ID" value="PTTG_03941-t43_1-p1"/>
    <property type="gene ID" value="PTTG_03941"/>
</dbReference>
<evidence type="ECO:0000256" key="1">
    <source>
        <dbReference type="SAM" id="MobiDB-lite"/>
    </source>
</evidence>
<dbReference type="GO" id="GO:0003735">
    <property type="term" value="F:structural constituent of ribosome"/>
    <property type="evidence" value="ECO:0007669"/>
    <property type="project" value="InterPro"/>
</dbReference>